<name>A0A0C9N7J6_SPHPI</name>
<evidence type="ECO:0000256" key="1">
    <source>
        <dbReference type="SAM" id="Phobius"/>
    </source>
</evidence>
<dbReference type="GeneID" id="78527687"/>
<keyword evidence="1" id="KW-1133">Transmembrane helix</keyword>
<keyword evidence="1" id="KW-0812">Transmembrane</keyword>
<reference evidence="2 3" key="1">
    <citation type="submission" date="2014-08" db="EMBL/GenBank/DDBJ databases">
        <title>Whole genome shotgun sequence of Sphingomonas paucimobilis NBRC 13935.</title>
        <authorList>
            <person name="Hosoyama A."/>
            <person name="Hashimoto M."/>
            <person name="Hosoyama Y."/>
            <person name="Noguchi M."/>
            <person name="Uohara A."/>
            <person name="Ohji S."/>
            <person name="Katano-Makiyama Y."/>
            <person name="Ichikawa N."/>
            <person name="Kimura A."/>
            <person name="Yamazoe A."/>
            <person name="Fujita N."/>
        </authorList>
    </citation>
    <scope>NUCLEOTIDE SEQUENCE [LARGE SCALE GENOMIC DNA]</scope>
    <source>
        <strain evidence="2 3">NBRC 13935</strain>
    </source>
</reference>
<keyword evidence="3" id="KW-1185">Reference proteome</keyword>
<organism evidence="2 3">
    <name type="scientific">Sphingomonas paucimobilis NBRC 13935</name>
    <dbReference type="NCBI Taxonomy" id="1219050"/>
    <lineage>
        <taxon>Bacteria</taxon>
        <taxon>Pseudomonadati</taxon>
        <taxon>Pseudomonadota</taxon>
        <taxon>Alphaproteobacteria</taxon>
        <taxon>Sphingomonadales</taxon>
        <taxon>Sphingomonadaceae</taxon>
        <taxon>Sphingomonas</taxon>
    </lineage>
</organism>
<dbReference type="RefSeq" id="WP_007406510.1">
    <property type="nucleotide sequence ID" value="NZ_BBJS01000057.1"/>
</dbReference>
<keyword evidence="1" id="KW-0472">Membrane</keyword>
<sequence>MQPPPSGLDDPEQAAFAWARFRTIMAWMTLAAAIAVAGAMIALAEIYGPLNGVTMLGVIGGIGGTVMLTGALMGLVFLSSGTGHDEDVDRRP</sequence>
<feature type="transmembrane region" description="Helical" evidence="1">
    <location>
        <begin position="24"/>
        <end position="44"/>
    </location>
</feature>
<dbReference type="EMBL" id="BBJS01000057">
    <property type="protein sequence ID" value="GAN15444.1"/>
    <property type="molecule type" value="Genomic_DNA"/>
</dbReference>
<dbReference type="AlphaFoldDB" id="A0A0C9N7J6"/>
<gene>
    <name evidence="2" type="ORF">SP6_57_00620</name>
</gene>
<proteinExistence type="predicted"/>
<protein>
    <submittedName>
        <fullName evidence="2">DNA, contig: SP657</fullName>
    </submittedName>
</protein>
<evidence type="ECO:0000313" key="3">
    <source>
        <dbReference type="Proteomes" id="UP000032025"/>
    </source>
</evidence>
<feature type="transmembrane region" description="Helical" evidence="1">
    <location>
        <begin position="56"/>
        <end position="78"/>
    </location>
</feature>
<comment type="caution">
    <text evidence="2">The sequence shown here is derived from an EMBL/GenBank/DDBJ whole genome shotgun (WGS) entry which is preliminary data.</text>
</comment>
<evidence type="ECO:0000313" key="2">
    <source>
        <dbReference type="EMBL" id="GAN15444.1"/>
    </source>
</evidence>
<dbReference type="Proteomes" id="UP000032025">
    <property type="component" value="Unassembled WGS sequence"/>
</dbReference>
<accession>A0A0C9N7J6</accession>